<feature type="transmembrane region" description="Helical" evidence="8">
    <location>
        <begin position="669"/>
        <end position="694"/>
    </location>
</feature>
<keyword evidence="5 8" id="KW-0472">Membrane</keyword>
<dbReference type="PROSITE" id="PS00374">
    <property type="entry name" value="MGMT"/>
    <property type="match status" value="1"/>
</dbReference>
<protein>
    <submittedName>
        <fullName evidence="9">Transmembrane protein</fullName>
    </submittedName>
</protein>
<dbReference type="Proteomes" id="UP000221165">
    <property type="component" value="Unassembled WGS sequence"/>
</dbReference>
<feature type="region of interest" description="Disordered" evidence="7">
    <location>
        <begin position="608"/>
        <end position="629"/>
    </location>
</feature>
<comment type="caution">
    <text evidence="9">The sequence shown here is derived from an EMBL/GenBank/DDBJ whole genome shotgun (WGS) entry which is preliminary data.</text>
</comment>
<feature type="region of interest" description="Disordered" evidence="7">
    <location>
        <begin position="519"/>
        <end position="542"/>
    </location>
</feature>
<evidence type="ECO:0000313" key="10">
    <source>
        <dbReference type="Proteomes" id="UP000221165"/>
    </source>
</evidence>
<evidence type="ECO:0000313" key="9">
    <source>
        <dbReference type="EMBL" id="PHJ23680.1"/>
    </source>
</evidence>
<evidence type="ECO:0000256" key="8">
    <source>
        <dbReference type="SAM" id="Phobius"/>
    </source>
</evidence>
<dbReference type="GO" id="GO:0006281">
    <property type="term" value="P:DNA repair"/>
    <property type="evidence" value="ECO:0007669"/>
    <property type="project" value="InterPro"/>
</dbReference>
<evidence type="ECO:0000256" key="7">
    <source>
        <dbReference type="SAM" id="MobiDB-lite"/>
    </source>
</evidence>
<evidence type="ECO:0000256" key="1">
    <source>
        <dbReference type="ARBA" id="ARBA00004141"/>
    </source>
</evidence>
<dbReference type="AlphaFoldDB" id="A0A2C6KTU5"/>
<feature type="compositionally biased region" description="Basic and acidic residues" evidence="7">
    <location>
        <begin position="364"/>
        <end position="389"/>
    </location>
</feature>
<organism evidence="9 10">
    <name type="scientific">Cystoisospora suis</name>
    <dbReference type="NCBI Taxonomy" id="483139"/>
    <lineage>
        <taxon>Eukaryota</taxon>
        <taxon>Sar</taxon>
        <taxon>Alveolata</taxon>
        <taxon>Apicomplexa</taxon>
        <taxon>Conoidasida</taxon>
        <taxon>Coccidia</taxon>
        <taxon>Eucoccidiorida</taxon>
        <taxon>Eimeriorina</taxon>
        <taxon>Sarcocystidae</taxon>
        <taxon>Cystoisospora</taxon>
    </lineage>
</organism>
<feature type="compositionally biased region" description="Polar residues" evidence="7">
    <location>
        <begin position="215"/>
        <end position="226"/>
    </location>
</feature>
<dbReference type="EMBL" id="MIGC01001042">
    <property type="protein sequence ID" value="PHJ23680.1"/>
    <property type="molecule type" value="Genomic_DNA"/>
</dbReference>
<keyword evidence="4 8" id="KW-1133">Transmembrane helix</keyword>
<feature type="transmembrane region" description="Helical" evidence="8">
    <location>
        <begin position="186"/>
        <end position="206"/>
    </location>
</feature>
<feature type="region of interest" description="Disordered" evidence="7">
    <location>
        <begin position="45"/>
        <end position="73"/>
    </location>
</feature>
<feature type="compositionally biased region" description="Basic and acidic residues" evidence="7">
    <location>
        <begin position="519"/>
        <end position="537"/>
    </location>
</feature>
<keyword evidence="3 8" id="KW-0812">Transmembrane</keyword>
<name>A0A2C6KTU5_9APIC</name>
<feature type="region of interest" description="Disordered" evidence="7">
    <location>
        <begin position="241"/>
        <end position="277"/>
    </location>
</feature>
<evidence type="ECO:0000256" key="6">
    <source>
        <dbReference type="ARBA" id="ARBA00024338"/>
    </source>
</evidence>
<dbReference type="GeneID" id="94425893"/>
<feature type="transmembrane region" description="Helical" evidence="8">
    <location>
        <begin position="152"/>
        <end position="174"/>
    </location>
</feature>
<comment type="subcellular location">
    <subcellularLocation>
        <location evidence="1">Membrane</location>
        <topology evidence="1">Multi-pass membrane protein</topology>
    </subcellularLocation>
</comment>
<dbReference type="PANTHER" id="PTHR23505:SF79">
    <property type="entry name" value="PROTEIN SPINSTER"/>
    <property type="match status" value="1"/>
</dbReference>
<dbReference type="SUPFAM" id="SSF103473">
    <property type="entry name" value="MFS general substrate transporter"/>
    <property type="match status" value="2"/>
</dbReference>
<keyword evidence="2" id="KW-0813">Transport</keyword>
<gene>
    <name evidence="9" type="ORF">CSUI_002482</name>
</gene>
<feature type="transmembrane region" description="Helical" evidence="8">
    <location>
        <begin position="706"/>
        <end position="725"/>
    </location>
</feature>
<dbReference type="GO" id="GO:0003908">
    <property type="term" value="F:methylated-DNA-[protein]-cysteine S-methyltransferase activity"/>
    <property type="evidence" value="ECO:0007669"/>
    <property type="project" value="InterPro"/>
</dbReference>
<dbReference type="RefSeq" id="XP_067925355.1">
    <property type="nucleotide sequence ID" value="XM_068062682.1"/>
</dbReference>
<feature type="compositionally biased region" description="Polar residues" evidence="7">
    <location>
        <begin position="45"/>
        <end position="56"/>
    </location>
</feature>
<feature type="region of interest" description="Disordered" evidence="7">
    <location>
        <begin position="215"/>
        <end position="234"/>
    </location>
</feature>
<evidence type="ECO:0000256" key="4">
    <source>
        <dbReference type="ARBA" id="ARBA00022989"/>
    </source>
</evidence>
<feature type="transmembrane region" description="Helical" evidence="8">
    <location>
        <begin position="429"/>
        <end position="448"/>
    </location>
</feature>
<dbReference type="InterPro" id="IPR011701">
    <property type="entry name" value="MFS"/>
</dbReference>
<dbReference type="InterPro" id="IPR036259">
    <property type="entry name" value="MFS_trans_sf"/>
</dbReference>
<accession>A0A2C6KTU5</accession>
<feature type="compositionally biased region" description="Low complexity" evidence="7">
    <location>
        <begin position="57"/>
        <end position="73"/>
    </location>
</feature>
<dbReference type="Gene3D" id="1.20.1250.20">
    <property type="entry name" value="MFS general substrate transporter like domains"/>
    <property type="match status" value="1"/>
</dbReference>
<feature type="region of interest" description="Disordered" evidence="7">
    <location>
        <begin position="355"/>
        <end position="390"/>
    </location>
</feature>
<dbReference type="GO" id="GO:0022857">
    <property type="term" value="F:transmembrane transporter activity"/>
    <property type="evidence" value="ECO:0007669"/>
    <property type="project" value="InterPro"/>
</dbReference>
<dbReference type="VEuPathDB" id="ToxoDB:CSUI_002482"/>
<sequence>MVTEERVQKGIPTSEILEISKEGREIFASNCRSVVLPPSICIVDSSSSPRPSETTQSSRSPCSSRSSSSLSSCSTSLWWDPLVWFLLVGNFFIYLDRGIIPGTTVEINAFISSTTQTSSPDSLLGLLQSSFIAGLSVGSPCFGHAVHLYKPFLLLSVGLGVWTAALVTAALAAPAQSFTLLFLGRMLSGVGEAAFVAIAFPFLAGYAEKREKTSQGVYGAQQQPPRNQGGAIEEGQGRKPFITRSEGEPTAALSSGKSVNEKHDGAETSGCCDSRSGCSVSSPFKRKNEAFTPPVSPGASAPCVRPICVSSASSSPSCSPSSSCLSSCIGSPSSDPCGTRVPGSSSFPTACLYGSPAPSANQQADRRRGSDSRDTAVRVHEEEEQEKRKSSPLQGRLLGVFLCMLPLGVASGIAYGATAARFTALGWPVAYGLLACIGFILSLTACVFRDCTDDYELASSPAPRSFPCHRVISPTPLHTVQSGVASRFEVTGDIQPGEAEGERNSESSLSRFAVIEKRKQEVQRGNETREAREEKGSPVKPPFSLVEAHRNVVEEDTRCSPRVAACPLSSSHSVKDSPSLSDCESQRKLSARFGFSEDFPLSSSVGAPLSSPLLEKDKKGQQENNGEGDAVDVFHRGVPDHVRPPLPSSPSSAPSLWAETCILLSSRPFLFLCVAAASYAALCQALATFAANFLLGLGLFENELHAGLATGIVAAAAGLAGLFCFSCQILGVCWPVSPDNPNAIHTRRDTSTRLFIQVPMRVCINGFRGLACKFVYSPSSTHRWTFCVGVGMWIARKRGFVENSSTGVFRRDPSSSRREVPTCLVERSRRDAYICMHSAV</sequence>
<dbReference type="PANTHER" id="PTHR23505">
    <property type="entry name" value="SPINSTER"/>
    <property type="match status" value="1"/>
</dbReference>
<dbReference type="InterPro" id="IPR044770">
    <property type="entry name" value="MFS_spinster-like"/>
</dbReference>
<evidence type="ECO:0000256" key="5">
    <source>
        <dbReference type="ARBA" id="ARBA00023136"/>
    </source>
</evidence>
<dbReference type="OrthoDB" id="6770063at2759"/>
<evidence type="ECO:0000256" key="2">
    <source>
        <dbReference type="ARBA" id="ARBA00022448"/>
    </source>
</evidence>
<keyword evidence="10" id="KW-1185">Reference proteome</keyword>
<proteinExistence type="inferred from homology"/>
<dbReference type="GO" id="GO:0016020">
    <property type="term" value="C:membrane"/>
    <property type="evidence" value="ECO:0007669"/>
    <property type="project" value="UniProtKB-SubCell"/>
</dbReference>
<dbReference type="Pfam" id="PF07690">
    <property type="entry name" value="MFS_1"/>
    <property type="match status" value="1"/>
</dbReference>
<dbReference type="InterPro" id="IPR001497">
    <property type="entry name" value="MethylDNA_cys_MeTrfase_AS"/>
</dbReference>
<evidence type="ECO:0000256" key="3">
    <source>
        <dbReference type="ARBA" id="ARBA00022692"/>
    </source>
</evidence>
<comment type="similarity">
    <text evidence="6">Belongs to the major facilitator superfamily. Spinster (TC 2.A.1.49) family.</text>
</comment>
<feature type="transmembrane region" description="Helical" evidence="8">
    <location>
        <begin position="397"/>
        <end position="417"/>
    </location>
</feature>
<reference evidence="9 10" key="1">
    <citation type="journal article" date="2017" name="Int. J. Parasitol.">
        <title>The genome of the protozoan parasite Cystoisospora suis and a reverse vaccinology approach to identify vaccine candidates.</title>
        <authorList>
            <person name="Palmieri N."/>
            <person name="Shrestha A."/>
            <person name="Ruttkowski B."/>
            <person name="Beck T."/>
            <person name="Vogl C."/>
            <person name="Tomley F."/>
            <person name="Blake D.P."/>
            <person name="Joachim A."/>
        </authorList>
    </citation>
    <scope>NUCLEOTIDE SEQUENCE [LARGE SCALE GENOMIC DNA]</scope>
    <source>
        <strain evidence="9 10">Wien I</strain>
    </source>
</reference>